<reference evidence="7 8" key="2">
    <citation type="submission" date="2024-05" db="EMBL/GenBank/DDBJ databases">
        <authorList>
            <person name="Chen Y."/>
            <person name="Shah S."/>
            <person name="Dougan E. K."/>
            <person name="Thang M."/>
            <person name="Chan C."/>
        </authorList>
    </citation>
    <scope>NUCLEOTIDE SEQUENCE [LARGE SCALE GENOMIC DNA]</scope>
</reference>
<dbReference type="AlphaFoldDB" id="A0A9P1CEJ6"/>
<dbReference type="SUPFAM" id="SSF117281">
    <property type="entry name" value="Kelch motif"/>
    <property type="match status" value="1"/>
</dbReference>
<protein>
    <submittedName>
        <fullName evidence="7">Ras guanine nucleotide exchange factor F (RasGEF domain-containing protein F)</fullName>
    </submittedName>
</protein>
<organism evidence="6">
    <name type="scientific">Cladocopium goreaui</name>
    <dbReference type="NCBI Taxonomy" id="2562237"/>
    <lineage>
        <taxon>Eukaryota</taxon>
        <taxon>Sar</taxon>
        <taxon>Alveolata</taxon>
        <taxon>Dinophyceae</taxon>
        <taxon>Suessiales</taxon>
        <taxon>Symbiodiniaceae</taxon>
        <taxon>Cladocopium</taxon>
    </lineage>
</organism>
<reference evidence="6" key="1">
    <citation type="submission" date="2022-10" db="EMBL/GenBank/DDBJ databases">
        <authorList>
            <person name="Chen Y."/>
            <person name="Dougan E. K."/>
            <person name="Chan C."/>
            <person name="Rhodes N."/>
            <person name="Thang M."/>
        </authorList>
    </citation>
    <scope>NUCLEOTIDE SEQUENCE</scope>
</reference>
<dbReference type="Gene3D" id="3.30.40.10">
    <property type="entry name" value="Zinc/RING finger domain, C3HC4 (zinc finger)"/>
    <property type="match status" value="1"/>
</dbReference>
<dbReference type="PANTHER" id="PTHR46376">
    <property type="entry name" value="LEUCINE-ZIPPER-LIKE TRANSCRIPTIONAL REGULATOR 1"/>
    <property type="match status" value="1"/>
</dbReference>
<dbReference type="InterPro" id="IPR013083">
    <property type="entry name" value="Znf_RING/FYVE/PHD"/>
</dbReference>
<proteinExistence type="predicted"/>
<dbReference type="InterPro" id="IPR001841">
    <property type="entry name" value="Znf_RING"/>
</dbReference>
<feature type="region of interest" description="Disordered" evidence="4">
    <location>
        <begin position="173"/>
        <end position="202"/>
    </location>
</feature>
<dbReference type="SUPFAM" id="SSF57850">
    <property type="entry name" value="RING/U-box"/>
    <property type="match status" value="1"/>
</dbReference>
<evidence type="ECO:0000313" key="8">
    <source>
        <dbReference type="Proteomes" id="UP001152797"/>
    </source>
</evidence>
<dbReference type="GO" id="GO:0008270">
    <property type="term" value="F:zinc ion binding"/>
    <property type="evidence" value="ECO:0007669"/>
    <property type="project" value="UniProtKB-KW"/>
</dbReference>
<dbReference type="Pfam" id="PF24681">
    <property type="entry name" value="Kelch_KLHDC2_KLHL20_DRC7"/>
    <property type="match status" value="1"/>
</dbReference>
<keyword evidence="2" id="KW-0677">Repeat</keyword>
<dbReference type="InterPro" id="IPR015915">
    <property type="entry name" value="Kelch-typ_b-propeller"/>
</dbReference>
<dbReference type="SMART" id="SM00184">
    <property type="entry name" value="RING"/>
    <property type="match status" value="1"/>
</dbReference>
<dbReference type="Proteomes" id="UP001152797">
    <property type="component" value="Unassembled WGS sequence"/>
</dbReference>
<accession>A0A9P1CEJ6</accession>
<keyword evidence="1" id="KW-0880">Kelch repeat</keyword>
<feature type="domain" description="RING-type" evidence="5">
    <location>
        <begin position="233"/>
        <end position="268"/>
    </location>
</feature>
<dbReference type="Gene3D" id="2.120.10.80">
    <property type="entry name" value="Kelch-type beta propeller"/>
    <property type="match status" value="1"/>
</dbReference>
<keyword evidence="3" id="KW-0479">Metal-binding</keyword>
<evidence type="ECO:0000313" key="6">
    <source>
        <dbReference type="EMBL" id="CAI3990797.1"/>
    </source>
</evidence>
<evidence type="ECO:0000313" key="7">
    <source>
        <dbReference type="EMBL" id="CAL4778109.1"/>
    </source>
</evidence>
<evidence type="ECO:0000256" key="1">
    <source>
        <dbReference type="ARBA" id="ARBA00022441"/>
    </source>
</evidence>
<dbReference type="EMBL" id="CAMXCT020001515">
    <property type="protein sequence ID" value="CAL1144172.1"/>
    <property type="molecule type" value="Genomic_DNA"/>
</dbReference>
<sequence length="280" mass="31540">MMVCWYGPPGVVAETPKNGGAHEVTETDNVPVGRFGHSAVVYQSGMFVFGGWDGHDTLDDLYEFSITTSQWYNVPGRGDVPPSRYRHSAVVHGCAMFVFGGVDKRQARFSDLCEFSFDNRSWSRVKTTGDPPSARTFHRACMYGSCMYILGGFDGTRRNDMYKIAVPEQLPRDEKRRRRMALGSGDGDAEAQAEPDIGEVAEGPHENKEIVRLRLQVLELQKRLESEQERHLCKICFEREINTVILDCNHRAVCSRCLDQVNTCPLCRADITSTRTTYNA</sequence>
<dbReference type="OrthoDB" id="10251809at2759"/>
<name>A0A9P1CEJ6_9DINO</name>
<evidence type="ECO:0000259" key="5">
    <source>
        <dbReference type="PROSITE" id="PS50089"/>
    </source>
</evidence>
<comment type="caution">
    <text evidence="6">The sequence shown here is derived from an EMBL/GenBank/DDBJ whole genome shotgun (WGS) entry which is preliminary data.</text>
</comment>
<dbReference type="EMBL" id="CAMXCT030001515">
    <property type="protein sequence ID" value="CAL4778109.1"/>
    <property type="molecule type" value="Genomic_DNA"/>
</dbReference>
<feature type="compositionally biased region" description="Acidic residues" evidence="4">
    <location>
        <begin position="187"/>
        <end position="199"/>
    </location>
</feature>
<dbReference type="PROSITE" id="PS50089">
    <property type="entry name" value="ZF_RING_2"/>
    <property type="match status" value="1"/>
</dbReference>
<evidence type="ECO:0000256" key="3">
    <source>
        <dbReference type="PROSITE-ProRule" id="PRU00175"/>
    </source>
</evidence>
<dbReference type="EMBL" id="CAMXCT010001515">
    <property type="protein sequence ID" value="CAI3990797.1"/>
    <property type="molecule type" value="Genomic_DNA"/>
</dbReference>
<dbReference type="InterPro" id="IPR051568">
    <property type="entry name" value="LZTR1/Attractin"/>
</dbReference>
<dbReference type="Pfam" id="PF13920">
    <property type="entry name" value="zf-C3HC4_3"/>
    <property type="match status" value="1"/>
</dbReference>
<dbReference type="PANTHER" id="PTHR46376:SF1">
    <property type="entry name" value="LEUCINE-ZIPPER-LIKE TRANSCRIPTIONAL REGULATOR 1"/>
    <property type="match status" value="1"/>
</dbReference>
<keyword evidence="8" id="KW-1185">Reference proteome</keyword>
<evidence type="ECO:0000256" key="4">
    <source>
        <dbReference type="SAM" id="MobiDB-lite"/>
    </source>
</evidence>
<keyword evidence="3" id="KW-0862">Zinc</keyword>
<keyword evidence="3" id="KW-0863">Zinc-finger</keyword>
<gene>
    <name evidence="6" type="ORF">C1SCF055_LOCUS17752</name>
</gene>
<evidence type="ECO:0000256" key="2">
    <source>
        <dbReference type="ARBA" id="ARBA00022737"/>
    </source>
</evidence>
<dbReference type="GO" id="GO:0005794">
    <property type="term" value="C:Golgi apparatus"/>
    <property type="evidence" value="ECO:0007669"/>
    <property type="project" value="TreeGrafter"/>
</dbReference>